<dbReference type="EMBL" id="OA895980">
    <property type="protein sequence ID" value="CAD7285369.1"/>
    <property type="molecule type" value="Genomic_DNA"/>
</dbReference>
<protein>
    <submittedName>
        <fullName evidence="1">Uncharacterized protein</fullName>
    </submittedName>
</protein>
<dbReference type="AlphaFoldDB" id="A0A7R9C1C2"/>
<proteinExistence type="predicted"/>
<keyword evidence="2" id="KW-1185">Reference proteome</keyword>
<organism evidence="1">
    <name type="scientific">Notodromas monacha</name>
    <dbReference type="NCBI Taxonomy" id="399045"/>
    <lineage>
        <taxon>Eukaryota</taxon>
        <taxon>Metazoa</taxon>
        <taxon>Ecdysozoa</taxon>
        <taxon>Arthropoda</taxon>
        <taxon>Crustacea</taxon>
        <taxon>Oligostraca</taxon>
        <taxon>Ostracoda</taxon>
        <taxon>Podocopa</taxon>
        <taxon>Podocopida</taxon>
        <taxon>Cypridocopina</taxon>
        <taxon>Cypridoidea</taxon>
        <taxon>Cyprididae</taxon>
        <taxon>Notodromas</taxon>
    </lineage>
</organism>
<gene>
    <name evidence="1" type="ORF">NMOB1V02_LOCUS12971</name>
</gene>
<evidence type="ECO:0000313" key="1">
    <source>
        <dbReference type="EMBL" id="CAD7285369.1"/>
    </source>
</evidence>
<accession>A0A7R9C1C2</accession>
<dbReference type="Proteomes" id="UP000678499">
    <property type="component" value="Unassembled WGS sequence"/>
</dbReference>
<reference evidence="1" key="1">
    <citation type="submission" date="2020-11" db="EMBL/GenBank/DDBJ databases">
        <authorList>
            <person name="Tran Van P."/>
        </authorList>
    </citation>
    <scope>NUCLEOTIDE SEQUENCE</scope>
</reference>
<dbReference type="EMBL" id="CAJPEX010013943">
    <property type="protein sequence ID" value="CAG0925521.1"/>
    <property type="molecule type" value="Genomic_DNA"/>
</dbReference>
<evidence type="ECO:0000313" key="2">
    <source>
        <dbReference type="Proteomes" id="UP000678499"/>
    </source>
</evidence>
<name>A0A7R9C1C2_9CRUS</name>
<sequence>MVTDQILGKPSMSRGQKLQRPRQALLFYHFQIQEMNGTSS</sequence>